<comment type="caution">
    <text evidence="2">The sequence shown here is derived from an EMBL/GenBank/DDBJ whole genome shotgun (WGS) entry which is preliminary data.</text>
</comment>
<feature type="transmembrane region" description="Helical" evidence="1">
    <location>
        <begin position="25"/>
        <end position="48"/>
    </location>
</feature>
<dbReference type="OrthoDB" id="9991815at2"/>
<dbReference type="RefSeq" id="WP_048671535.1">
    <property type="nucleotide sequence ID" value="NZ_CBTJ020000027.1"/>
</dbReference>
<proteinExistence type="predicted"/>
<reference evidence="2" key="2">
    <citation type="submission" date="2014-03" db="EMBL/GenBank/DDBJ databases">
        <title>Candidatus Competibacter-lineage genomes retrieved from metagenomes reveal functional metabolic diversity.</title>
        <authorList>
            <person name="McIlroy S.J."/>
            <person name="Albertsen M."/>
            <person name="Andresen E.K."/>
            <person name="Saunders A.M."/>
            <person name="Kristiansen R."/>
            <person name="Stokholm-Bjerregaard M."/>
            <person name="Nielsen K.L."/>
            <person name="Nielsen P.H."/>
        </authorList>
    </citation>
    <scope>NUCLEOTIDE SEQUENCE</scope>
    <source>
        <strain evidence="2">Run_A_D11</strain>
    </source>
</reference>
<dbReference type="AlphaFoldDB" id="W6M5P6"/>
<reference evidence="2" key="1">
    <citation type="submission" date="2013-07" db="EMBL/GenBank/DDBJ databases">
        <authorList>
            <person name="McIlroy S."/>
        </authorList>
    </citation>
    <scope>NUCLEOTIDE SEQUENCE [LARGE SCALE GENOMIC DNA]</scope>
    <source>
        <strain evidence="2">Run_A_D11</strain>
    </source>
</reference>
<evidence type="ECO:0000313" key="2">
    <source>
        <dbReference type="EMBL" id="CDI01939.1"/>
    </source>
</evidence>
<gene>
    <name evidence="2" type="ORF">BN873_210160</name>
</gene>
<accession>W6M5P6</accession>
<keyword evidence="1" id="KW-0812">Transmembrane</keyword>
<protein>
    <submittedName>
        <fullName evidence="2">Uncharacterized protein</fullName>
    </submittedName>
</protein>
<sequence length="207" mass="22625">MTEGSSDLHPAVQKLAALHRRRLRLLGLFVFFILSGILLLAMVAALTSQNLGSLLTLGLVGLLLLPALGLAGGLLWYIERTATRKLNSANQLLSDCAPQTARLVPIEALIGGHLVELILATDARLYAAFARSLHPLPRHAVEVQLYGQTRLSGGELVAFQPNGIALLGTVVEPKTAQRRNQWLKIYRWVAIIVVIITLLYQLYGPLR</sequence>
<evidence type="ECO:0000256" key="1">
    <source>
        <dbReference type="SAM" id="Phobius"/>
    </source>
</evidence>
<feature type="transmembrane region" description="Helical" evidence="1">
    <location>
        <begin position="54"/>
        <end position="78"/>
    </location>
</feature>
<keyword evidence="3" id="KW-1185">Reference proteome</keyword>
<keyword evidence="1" id="KW-0472">Membrane</keyword>
<keyword evidence="1" id="KW-1133">Transmembrane helix</keyword>
<name>W6M5P6_9GAMM</name>
<evidence type="ECO:0000313" key="3">
    <source>
        <dbReference type="Proteomes" id="UP000035760"/>
    </source>
</evidence>
<dbReference type="EMBL" id="CBTJ020000027">
    <property type="protein sequence ID" value="CDI01939.1"/>
    <property type="molecule type" value="Genomic_DNA"/>
</dbReference>
<dbReference type="Proteomes" id="UP000035760">
    <property type="component" value="Unassembled WGS sequence"/>
</dbReference>
<organism evidence="2 3">
    <name type="scientific">Candidatus Competibacter denitrificans Run_A_D11</name>
    <dbReference type="NCBI Taxonomy" id="1400863"/>
    <lineage>
        <taxon>Bacteria</taxon>
        <taxon>Pseudomonadati</taxon>
        <taxon>Pseudomonadota</taxon>
        <taxon>Gammaproteobacteria</taxon>
        <taxon>Candidatus Competibacteraceae</taxon>
        <taxon>Candidatus Competibacter</taxon>
    </lineage>
</organism>
<dbReference type="STRING" id="1400863.BN873_210160"/>
<feature type="transmembrane region" description="Helical" evidence="1">
    <location>
        <begin position="185"/>
        <end position="203"/>
    </location>
</feature>